<evidence type="ECO:0000313" key="3">
    <source>
        <dbReference type="Proteomes" id="UP001138997"/>
    </source>
</evidence>
<proteinExistence type="predicted"/>
<reference evidence="2" key="1">
    <citation type="submission" date="2021-11" db="EMBL/GenBank/DDBJ databases">
        <title>Streptomyces corallinus and Kineosporia corallina sp. nov., two new coral-derived marine actinobacteria.</title>
        <authorList>
            <person name="Buangrab K."/>
            <person name="Sutthacheep M."/>
            <person name="Yeemin T."/>
            <person name="Harunari E."/>
            <person name="Igarashi Y."/>
            <person name="Sripreechasak P."/>
            <person name="Kanchanasin P."/>
            <person name="Tanasupawat S."/>
            <person name="Phongsopitanun W."/>
        </authorList>
    </citation>
    <scope>NUCLEOTIDE SEQUENCE</scope>
    <source>
        <strain evidence="2">JCM 31032</strain>
    </source>
</reference>
<dbReference type="Proteomes" id="UP001138997">
    <property type="component" value="Unassembled WGS sequence"/>
</dbReference>
<evidence type="ECO:0000256" key="1">
    <source>
        <dbReference type="SAM" id="Phobius"/>
    </source>
</evidence>
<evidence type="ECO:0000313" key="2">
    <source>
        <dbReference type="EMBL" id="MCD5311326.1"/>
    </source>
</evidence>
<comment type="caution">
    <text evidence="2">The sequence shown here is derived from an EMBL/GenBank/DDBJ whole genome shotgun (WGS) entry which is preliminary data.</text>
</comment>
<dbReference type="AlphaFoldDB" id="A0A9X1NCN3"/>
<organism evidence="2 3">
    <name type="scientific">Kineosporia babensis</name>
    <dbReference type="NCBI Taxonomy" id="499548"/>
    <lineage>
        <taxon>Bacteria</taxon>
        <taxon>Bacillati</taxon>
        <taxon>Actinomycetota</taxon>
        <taxon>Actinomycetes</taxon>
        <taxon>Kineosporiales</taxon>
        <taxon>Kineosporiaceae</taxon>
        <taxon>Kineosporia</taxon>
    </lineage>
</organism>
<keyword evidence="1" id="KW-0472">Membrane</keyword>
<dbReference type="EMBL" id="JAJOMB010000004">
    <property type="protein sequence ID" value="MCD5311326.1"/>
    <property type="molecule type" value="Genomic_DNA"/>
</dbReference>
<dbReference type="RefSeq" id="WP_231440503.1">
    <property type="nucleotide sequence ID" value="NZ_JAJOMB010000004.1"/>
</dbReference>
<sequence>MTTPVNPPSPEEATHLLQENQNRRQQVGTTSVPTWLWVAQCVVIAASGVSRDIWEGNSWSTWLLLIPLAVLYLSQNRWVGARMGLQMAPHTLARGGAVTPWNRSRLLGTLSLAVLMIAAAVAATRMEDAGVEWGNSIAWSVLAVLLIGAWPLVRRLYYGPRHG</sequence>
<feature type="transmembrane region" description="Helical" evidence="1">
    <location>
        <begin position="106"/>
        <end position="124"/>
    </location>
</feature>
<feature type="transmembrane region" description="Helical" evidence="1">
    <location>
        <begin position="32"/>
        <end position="50"/>
    </location>
</feature>
<keyword evidence="1" id="KW-0812">Transmembrane</keyword>
<keyword evidence="3" id="KW-1185">Reference proteome</keyword>
<protein>
    <submittedName>
        <fullName evidence="2">Uncharacterized protein</fullName>
    </submittedName>
</protein>
<name>A0A9X1NCN3_9ACTN</name>
<keyword evidence="1" id="KW-1133">Transmembrane helix</keyword>
<feature type="transmembrane region" description="Helical" evidence="1">
    <location>
        <begin position="136"/>
        <end position="153"/>
    </location>
</feature>
<feature type="transmembrane region" description="Helical" evidence="1">
    <location>
        <begin position="56"/>
        <end position="73"/>
    </location>
</feature>
<gene>
    <name evidence="2" type="ORF">LR394_10480</name>
</gene>
<accession>A0A9X1NCN3</accession>